<dbReference type="KEGG" id="ttt:THITE_112236"/>
<dbReference type="OrthoDB" id="5071263at2759"/>
<dbReference type="EMBL" id="CP003009">
    <property type="protein sequence ID" value="AEO62406.1"/>
    <property type="molecule type" value="Genomic_DNA"/>
</dbReference>
<keyword evidence="3" id="KW-1185">Reference proteome</keyword>
<feature type="region of interest" description="Disordered" evidence="1">
    <location>
        <begin position="82"/>
        <end position="105"/>
    </location>
</feature>
<organism evidence="2 3">
    <name type="scientific">Thermothielavioides terrestris (strain ATCC 38088 / NRRL 8126)</name>
    <name type="common">Thielavia terrestris</name>
    <dbReference type="NCBI Taxonomy" id="578455"/>
    <lineage>
        <taxon>Eukaryota</taxon>
        <taxon>Fungi</taxon>
        <taxon>Dikarya</taxon>
        <taxon>Ascomycota</taxon>
        <taxon>Pezizomycotina</taxon>
        <taxon>Sordariomycetes</taxon>
        <taxon>Sordariomycetidae</taxon>
        <taxon>Sordariales</taxon>
        <taxon>Chaetomiaceae</taxon>
        <taxon>Thermothielavioides</taxon>
        <taxon>Thermothielavioides terrestris</taxon>
    </lineage>
</organism>
<proteinExistence type="predicted"/>
<dbReference type="AlphaFoldDB" id="G2QQJ6"/>
<dbReference type="RefSeq" id="XP_003648742.1">
    <property type="nucleotide sequence ID" value="XM_003648694.1"/>
</dbReference>
<dbReference type="eggNOG" id="ENOG502T6EP">
    <property type="taxonomic scope" value="Eukaryota"/>
</dbReference>
<accession>G2QQJ6</accession>
<dbReference type="HOGENOM" id="CLU_177978_0_0_1"/>
<reference evidence="2 3" key="1">
    <citation type="journal article" date="2011" name="Nat. Biotechnol.">
        <title>Comparative genomic analysis of the thermophilic biomass-degrading fungi Myceliophthora thermophila and Thielavia terrestris.</title>
        <authorList>
            <person name="Berka R.M."/>
            <person name="Grigoriev I.V."/>
            <person name="Otillar R."/>
            <person name="Salamov A."/>
            <person name="Grimwood J."/>
            <person name="Reid I."/>
            <person name="Ishmael N."/>
            <person name="John T."/>
            <person name="Darmond C."/>
            <person name="Moisan M.-C."/>
            <person name="Henrissat B."/>
            <person name="Coutinho P.M."/>
            <person name="Lombard V."/>
            <person name="Natvig D.O."/>
            <person name="Lindquist E."/>
            <person name="Schmutz J."/>
            <person name="Lucas S."/>
            <person name="Harris P."/>
            <person name="Powlowski J."/>
            <person name="Bellemare A."/>
            <person name="Taylor D."/>
            <person name="Butler G."/>
            <person name="de Vries R.P."/>
            <person name="Allijn I.E."/>
            <person name="van den Brink J."/>
            <person name="Ushinsky S."/>
            <person name="Storms R."/>
            <person name="Powell A.J."/>
            <person name="Paulsen I.T."/>
            <person name="Elbourne L.D.H."/>
            <person name="Baker S.E."/>
            <person name="Magnuson J."/>
            <person name="LaBoissiere S."/>
            <person name="Clutterbuck A.J."/>
            <person name="Martinez D."/>
            <person name="Wogulis M."/>
            <person name="de Leon A.L."/>
            <person name="Rey M.W."/>
            <person name="Tsang A."/>
        </authorList>
    </citation>
    <scope>NUCLEOTIDE SEQUENCE [LARGE SCALE GENOMIC DNA]</scope>
    <source>
        <strain evidence="3">ATCC 38088 / NRRL 8126</strain>
    </source>
</reference>
<evidence type="ECO:0000313" key="2">
    <source>
        <dbReference type="EMBL" id="AEO62406.1"/>
    </source>
</evidence>
<gene>
    <name evidence="2" type="ORF">THITE_112236</name>
</gene>
<protein>
    <submittedName>
        <fullName evidence="2">Uncharacterized protein</fullName>
    </submittedName>
</protein>
<evidence type="ECO:0000313" key="3">
    <source>
        <dbReference type="Proteomes" id="UP000008181"/>
    </source>
</evidence>
<dbReference type="GeneID" id="11521577"/>
<dbReference type="Proteomes" id="UP000008181">
    <property type="component" value="Chromosome 1"/>
</dbReference>
<name>G2QQJ6_THETT</name>
<evidence type="ECO:0000256" key="1">
    <source>
        <dbReference type="SAM" id="MobiDB-lite"/>
    </source>
</evidence>
<sequence>MRSFSTSARKLLQYLGYPFADLPGPWKTATETYLHNGAAKKVGVIKSVEILHRNDGSSPVHKSHYNPNDPEEVISVRIEDENGNKRTHHIYSDGTGTGFVGDKRE</sequence>